<evidence type="ECO:0000313" key="2">
    <source>
        <dbReference type="Proteomes" id="UP000023152"/>
    </source>
</evidence>
<dbReference type="AlphaFoldDB" id="X6LJQ4"/>
<accession>X6LJQ4</accession>
<protein>
    <submittedName>
        <fullName evidence="1">Uncharacterized protein</fullName>
    </submittedName>
</protein>
<proteinExistence type="predicted"/>
<dbReference type="EMBL" id="ASPP01039654">
    <property type="protein sequence ID" value="ETO00930.1"/>
    <property type="molecule type" value="Genomic_DNA"/>
</dbReference>
<dbReference type="Proteomes" id="UP000023152">
    <property type="component" value="Unassembled WGS sequence"/>
</dbReference>
<gene>
    <name evidence="1" type="ORF">RFI_36510</name>
</gene>
<evidence type="ECO:0000313" key="1">
    <source>
        <dbReference type="EMBL" id="ETO00930.1"/>
    </source>
</evidence>
<reference evidence="1 2" key="1">
    <citation type="journal article" date="2013" name="Curr. Biol.">
        <title>The Genome of the Foraminiferan Reticulomyxa filosa.</title>
        <authorList>
            <person name="Glockner G."/>
            <person name="Hulsmann N."/>
            <person name="Schleicher M."/>
            <person name="Noegel A.A."/>
            <person name="Eichinger L."/>
            <person name="Gallinger C."/>
            <person name="Pawlowski J."/>
            <person name="Sierra R."/>
            <person name="Euteneuer U."/>
            <person name="Pillet L."/>
            <person name="Moustafa A."/>
            <person name="Platzer M."/>
            <person name="Groth M."/>
            <person name="Szafranski K."/>
            <person name="Schliwa M."/>
        </authorList>
    </citation>
    <scope>NUCLEOTIDE SEQUENCE [LARGE SCALE GENOMIC DNA]</scope>
</reference>
<keyword evidence="2" id="KW-1185">Reference proteome</keyword>
<comment type="caution">
    <text evidence="1">The sequence shown here is derived from an EMBL/GenBank/DDBJ whole genome shotgun (WGS) entry which is preliminary data.</text>
</comment>
<sequence>MTMEKRINYSKKLKEMEMLFAQMKEDNVVPLFRMDDGHSVCDLHSHDFQQSIARWNSRVVKLQLQILQDTIFPWIHLHANSFHTSTSSLVDLTHWKQEYFQCCKQLKLHELQVSLKKKKKMDIERRTTVYNKK</sequence>
<name>X6LJQ4_RETFI</name>
<organism evidence="1 2">
    <name type="scientific">Reticulomyxa filosa</name>
    <dbReference type="NCBI Taxonomy" id="46433"/>
    <lineage>
        <taxon>Eukaryota</taxon>
        <taxon>Sar</taxon>
        <taxon>Rhizaria</taxon>
        <taxon>Retaria</taxon>
        <taxon>Foraminifera</taxon>
        <taxon>Monothalamids</taxon>
        <taxon>Reticulomyxidae</taxon>
        <taxon>Reticulomyxa</taxon>
    </lineage>
</organism>